<evidence type="ECO:0000259" key="5">
    <source>
        <dbReference type="SMART" id="SM00382"/>
    </source>
</evidence>
<gene>
    <name evidence="6" type="ORF">PPAR1163_LOCUS4920</name>
</gene>
<dbReference type="FunFam" id="3.40.50.300:FF:000129">
    <property type="entry name" value="Replication factor C subunit 5"/>
    <property type="match status" value="1"/>
</dbReference>
<dbReference type="AlphaFoldDB" id="A0A7S1TTC5"/>
<dbReference type="Pfam" id="PF08542">
    <property type="entry name" value="Rep_fac_C"/>
    <property type="match status" value="1"/>
</dbReference>
<dbReference type="PANTHER" id="PTHR11669">
    <property type="entry name" value="REPLICATION FACTOR C / DNA POLYMERASE III GAMMA-TAU SUBUNIT"/>
    <property type="match status" value="1"/>
</dbReference>
<dbReference type="GO" id="GO:0016887">
    <property type="term" value="F:ATP hydrolysis activity"/>
    <property type="evidence" value="ECO:0007669"/>
    <property type="project" value="InterPro"/>
</dbReference>
<dbReference type="InterPro" id="IPR008921">
    <property type="entry name" value="DNA_pol3_clamp-load_cplx_C"/>
</dbReference>
<dbReference type="InterPro" id="IPR003593">
    <property type="entry name" value="AAA+_ATPase"/>
</dbReference>
<dbReference type="InterPro" id="IPR013748">
    <property type="entry name" value="Rep_factorC_C"/>
</dbReference>
<dbReference type="Pfam" id="PF21960">
    <property type="entry name" value="RCF1-5-like_lid"/>
    <property type="match status" value="1"/>
</dbReference>
<dbReference type="EMBL" id="HBGJ01007828">
    <property type="protein sequence ID" value="CAD9246568.1"/>
    <property type="molecule type" value="Transcribed_RNA"/>
</dbReference>
<dbReference type="GO" id="GO:0003689">
    <property type="term" value="F:DNA clamp loader activity"/>
    <property type="evidence" value="ECO:0007669"/>
    <property type="project" value="TreeGrafter"/>
</dbReference>
<evidence type="ECO:0000256" key="3">
    <source>
        <dbReference type="ARBA" id="ARBA00022741"/>
    </source>
</evidence>
<dbReference type="InterPro" id="IPR047854">
    <property type="entry name" value="RFC_lid"/>
</dbReference>
<dbReference type="InterPro" id="IPR050238">
    <property type="entry name" value="DNA_Rep/Repair_Clamp_Loader"/>
</dbReference>
<dbReference type="GO" id="GO:0003677">
    <property type="term" value="F:DNA binding"/>
    <property type="evidence" value="ECO:0007669"/>
    <property type="project" value="InterPro"/>
</dbReference>
<dbReference type="SUPFAM" id="SSF52540">
    <property type="entry name" value="P-loop containing nucleoside triphosphate hydrolases"/>
    <property type="match status" value="1"/>
</dbReference>
<dbReference type="CDD" id="cd18140">
    <property type="entry name" value="HLD_clamp_RFC"/>
    <property type="match status" value="1"/>
</dbReference>
<feature type="domain" description="AAA+ ATPase" evidence="5">
    <location>
        <begin position="45"/>
        <end position="171"/>
    </location>
</feature>
<organism evidence="6">
    <name type="scientific">Phaeomonas parva</name>
    <dbReference type="NCBI Taxonomy" id="124430"/>
    <lineage>
        <taxon>Eukaryota</taxon>
        <taxon>Sar</taxon>
        <taxon>Stramenopiles</taxon>
        <taxon>Ochrophyta</taxon>
        <taxon>Pinguiophyceae</taxon>
        <taxon>Pinguiochrysidales</taxon>
        <taxon>Pinguiochrysidaceae</taxon>
        <taxon>Phaeomonas</taxon>
    </lineage>
</organism>
<dbReference type="InterPro" id="IPR027417">
    <property type="entry name" value="P-loop_NTPase"/>
</dbReference>
<dbReference type="Gene3D" id="3.40.50.300">
    <property type="entry name" value="P-loop containing nucleotide triphosphate hydrolases"/>
    <property type="match status" value="1"/>
</dbReference>
<evidence type="ECO:0000256" key="1">
    <source>
        <dbReference type="ARBA" id="ARBA00005378"/>
    </source>
</evidence>
<dbReference type="CDD" id="cd00009">
    <property type="entry name" value="AAA"/>
    <property type="match status" value="1"/>
</dbReference>
<dbReference type="GO" id="GO:0006281">
    <property type="term" value="P:DNA repair"/>
    <property type="evidence" value="ECO:0007669"/>
    <property type="project" value="TreeGrafter"/>
</dbReference>
<dbReference type="Gene3D" id="1.20.272.10">
    <property type="match status" value="1"/>
</dbReference>
<dbReference type="GO" id="GO:0005524">
    <property type="term" value="F:ATP binding"/>
    <property type="evidence" value="ECO:0007669"/>
    <property type="project" value="UniProtKB-KW"/>
</dbReference>
<keyword evidence="2" id="KW-0235">DNA replication</keyword>
<dbReference type="GO" id="GO:0006261">
    <property type="term" value="P:DNA-templated DNA replication"/>
    <property type="evidence" value="ECO:0007669"/>
    <property type="project" value="TreeGrafter"/>
</dbReference>
<dbReference type="GO" id="GO:0005663">
    <property type="term" value="C:DNA replication factor C complex"/>
    <property type="evidence" value="ECO:0007669"/>
    <property type="project" value="TreeGrafter"/>
</dbReference>
<evidence type="ECO:0000256" key="4">
    <source>
        <dbReference type="ARBA" id="ARBA00022840"/>
    </source>
</evidence>
<comment type="similarity">
    <text evidence="1">Belongs to the activator 1 small subunits family.</text>
</comment>
<keyword evidence="3" id="KW-0547">Nucleotide-binding</keyword>
<keyword evidence="4" id="KW-0067">ATP-binding</keyword>
<evidence type="ECO:0000256" key="2">
    <source>
        <dbReference type="ARBA" id="ARBA00022705"/>
    </source>
</evidence>
<dbReference type="SUPFAM" id="SSF48019">
    <property type="entry name" value="post-AAA+ oligomerization domain-like"/>
    <property type="match status" value="1"/>
</dbReference>
<dbReference type="SMART" id="SM00382">
    <property type="entry name" value="AAA"/>
    <property type="match status" value="1"/>
</dbReference>
<dbReference type="InterPro" id="IPR003959">
    <property type="entry name" value="ATPase_AAA_core"/>
</dbReference>
<protein>
    <recommendedName>
        <fullName evidence="5">AAA+ ATPase domain-containing protein</fullName>
    </recommendedName>
</protein>
<sequence length="328" mass="35052">MLGSGNAVASRSVPWIEKHRPVSISEIAHQDEVTRTLVTAVRTGNIPHLLFYGPPGTGKTSTILACARELYGPDWRAKVLELNASDERGIKVVRDKVKNFAAQVVAGNGPAFKIIILDEADTMTREAQSALRRTMETYSKVTRFCLVCNYVTRIIEPLASRCAKFRFKPLAPQAMNERLRDIANKEGMPLSDELVASVVGAAGGDMRCAVTTLQSAAALGGVAALEREEIAELSGAVPPSVLAPFWAAVGARDFDALQRAVRDALAEGWPVDGLLRALLTTATEDDALTDETKAKFAASLAEAEGRLIDGAGEELQLLHVGASMISAA</sequence>
<dbReference type="GO" id="GO:0005634">
    <property type="term" value="C:nucleus"/>
    <property type="evidence" value="ECO:0007669"/>
    <property type="project" value="TreeGrafter"/>
</dbReference>
<dbReference type="Pfam" id="PF00004">
    <property type="entry name" value="AAA"/>
    <property type="match status" value="1"/>
</dbReference>
<dbReference type="NCBIfam" id="NF001679">
    <property type="entry name" value="PRK00440.1"/>
    <property type="match status" value="1"/>
</dbReference>
<name>A0A7S1TTC5_9STRA</name>
<dbReference type="Gene3D" id="1.10.8.60">
    <property type="match status" value="1"/>
</dbReference>
<reference evidence="6" key="1">
    <citation type="submission" date="2021-01" db="EMBL/GenBank/DDBJ databases">
        <authorList>
            <person name="Corre E."/>
            <person name="Pelletier E."/>
            <person name="Niang G."/>
            <person name="Scheremetjew M."/>
            <person name="Finn R."/>
            <person name="Kale V."/>
            <person name="Holt S."/>
            <person name="Cochrane G."/>
            <person name="Meng A."/>
            <person name="Brown T."/>
            <person name="Cohen L."/>
        </authorList>
    </citation>
    <scope>NUCLEOTIDE SEQUENCE</scope>
    <source>
        <strain evidence="6">CCMP2877</strain>
    </source>
</reference>
<accession>A0A7S1TTC5</accession>
<dbReference type="PANTHER" id="PTHR11669:SF20">
    <property type="entry name" value="REPLICATION FACTOR C SUBUNIT 4"/>
    <property type="match status" value="1"/>
</dbReference>
<evidence type="ECO:0000313" key="6">
    <source>
        <dbReference type="EMBL" id="CAD9246568.1"/>
    </source>
</evidence>
<proteinExistence type="inferred from homology"/>